<keyword evidence="4" id="KW-0808">Transferase</keyword>
<organism evidence="8 9">
    <name type="scientific">Psittacicella gerlachiana</name>
    <dbReference type="NCBI Taxonomy" id="2028574"/>
    <lineage>
        <taxon>Bacteria</taxon>
        <taxon>Pseudomonadati</taxon>
        <taxon>Pseudomonadota</taxon>
        <taxon>Gammaproteobacteria</taxon>
        <taxon>Pasteurellales</taxon>
        <taxon>Psittacicellaceae</taxon>
        <taxon>Psittacicella</taxon>
    </lineage>
</organism>
<dbReference type="Gene3D" id="3.40.50.150">
    <property type="entry name" value="Vaccinia Virus protein VP39"/>
    <property type="match status" value="2"/>
</dbReference>
<dbReference type="Pfam" id="PF05175">
    <property type="entry name" value="MTS"/>
    <property type="match status" value="1"/>
</dbReference>
<keyword evidence="2" id="KW-0698">rRNA processing</keyword>
<dbReference type="OrthoDB" id="9816072at2"/>
<dbReference type="SUPFAM" id="SSF53335">
    <property type="entry name" value="S-adenosyl-L-methionine-dependent methyltransferases"/>
    <property type="match status" value="1"/>
</dbReference>
<accession>A0A3A1YKJ0</accession>
<dbReference type="AlphaFoldDB" id="A0A3A1YKJ0"/>
<comment type="caution">
    <text evidence="8">The sequence shown here is derived from an EMBL/GenBank/DDBJ whole genome shotgun (WGS) entry which is preliminary data.</text>
</comment>
<dbReference type="PANTHER" id="PTHR47816:SF4">
    <property type="entry name" value="RIBOSOMAL RNA SMALL SUBUNIT METHYLTRANSFERASE C"/>
    <property type="match status" value="1"/>
</dbReference>
<evidence type="ECO:0000256" key="3">
    <source>
        <dbReference type="ARBA" id="ARBA00022603"/>
    </source>
</evidence>
<dbReference type="InterPro" id="IPR046977">
    <property type="entry name" value="RsmC/RlmG"/>
</dbReference>
<reference evidence="8 9" key="1">
    <citation type="submission" date="2017-08" db="EMBL/GenBank/DDBJ databases">
        <title>Reclassification of Bisgaard taxon 37 and 44.</title>
        <authorList>
            <person name="Christensen H."/>
        </authorList>
    </citation>
    <scope>NUCLEOTIDE SEQUENCE [LARGE SCALE GENOMIC DNA]</scope>
    <source>
        <strain evidence="8 9">EEAB3T1</strain>
    </source>
</reference>
<protein>
    <submittedName>
        <fullName evidence="8">Uncharacterized protein</fullName>
    </submittedName>
</protein>
<sequence length="483" mass="54633">MSMSKLNKILQRNQVYFAQGSGTILLGAIETDLVHEFLELVPAEHTFAVYTNQAYTLLHAVQLVARQGYKVWANLILNKDNVNILDHKKESFKLPLNLEKESIFSLSQGQTLKQKSIYFAYGTDLNLVQEKLSSKWQEQQLNLIESLEQLPLRVGKDKVDLQPSPLAQLWKLTKATNLVVFWPKSKEEFLNLVQEIKAAKEQLEDLDLSQVKIFFVGTNDSGIKTIESLLATPVRQLDNVARCRLFYSSAELEPSQKLLEKSKYTDFSLASRKIVTLPGVFSSDALDLGTKLLLETYQDFGAEHNQHLHKLFQNYNKEFDPQVTNPNLNFLDYASGAGVISQYLASLFKSKLTNPQVKQNWDLIEVHAPALICSSLNLQELAQEQVNFNLQAADSLEQALANGMPAVFYREIVSNPPFHQGNEVTFRVTENLIAQARQRLHPQGALRLVANSGLPYMQILTKYFSNINIIAKANGFTVYLARI</sequence>
<name>A0A3A1YKJ0_9GAMM</name>
<evidence type="ECO:0000256" key="4">
    <source>
        <dbReference type="ARBA" id="ARBA00022679"/>
    </source>
</evidence>
<dbReference type="Pfam" id="PF08468">
    <property type="entry name" value="MTS_N"/>
    <property type="match status" value="1"/>
</dbReference>
<dbReference type="InterPro" id="IPR029063">
    <property type="entry name" value="SAM-dependent_MTases_sf"/>
</dbReference>
<keyword evidence="3" id="KW-0489">Methyltransferase</keyword>
<evidence type="ECO:0000313" key="9">
    <source>
        <dbReference type="Proteomes" id="UP000265964"/>
    </source>
</evidence>
<feature type="domain" description="Methyltransferase small N-terminal" evidence="7">
    <location>
        <begin position="173"/>
        <end position="256"/>
    </location>
</feature>
<dbReference type="InterPro" id="IPR013675">
    <property type="entry name" value="Mtase_sm_N"/>
</dbReference>
<dbReference type="InterPro" id="IPR007848">
    <property type="entry name" value="Small_mtfrase_dom"/>
</dbReference>
<keyword evidence="1" id="KW-0963">Cytoplasm</keyword>
<evidence type="ECO:0000313" key="8">
    <source>
        <dbReference type="EMBL" id="RIY36754.1"/>
    </source>
</evidence>
<keyword evidence="5" id="KW-0949">S-adenosyl-L-methionine</keyword>
<evidence type="ECO:0000256" key="1">
    <source>
        <dbReference type="ARBA" id="ARBA00022490"/>
    </source>
</evidence>
<gene>
    <name evidence="8" type="ORF">CKF59_02345</name>
</gene>
<evidence type="ECO:0000256" key="2">
    <source>
        <dbReference type="ARBA" id="ARBA00022552"/>
    </source>
</evidence>
<evidence type="ECO:0000256" key="5">
    <source>
        <dbReference type="ARBA" id="ARBA00022691"/>
    </source>
</evidence>
<feature type="domain" description="Methyltransferase small" evidence="6">
    <location>
        <begin position="328"/>
        <end position="479"/>
    </location>
</feature>
<dbReference type="GO" id="GO:0008990">
    <property type="term" value="F:rRNA (guanine-N2-)-methyltransferase activity"/>
    <property type="evidence" value="ECO:0007669"/>
    <property type="project" value="InterPro"/>
</dbReference>
<dbReference type="EMBL" id="NRJF01000058">
    <property type="protein sequence ID" value="RIY36754.1"/>
    <property type="molecule type" value="Genomic_DNA"/>
</dbReference>
<evidence type="ECO:0000259" key="7">
    <source>
        <dbReference type="Pfam" id="PF08468"/>
    </source>
</evidence>
<dbReference type="Proteomes" id="UP000265964">
    <property type="component" value="Unassembled WGS sequence"/>
</dbReference>
<dbReference type="PANTHER" id="PTHR47816">
    <property type="entry name" value="RIBOSOMAL RNA SMALL SUBUNIT METHYLTRANSFERASE C"/>
    <property type="match status" value="1"/>
</dbReference>
<proteinExistence type="predicted"/>
<evidence type="ECO:0000259" key="6">
    <source>
        <dbReference type="Pfam" id="PF05175"/>
    </source>
</evidence>
<keyword evidence="9" id="KW-1185">Reference proteome</keyword>